<keyword evidence="10" id="KW-1185">Reference proteome</keyword>
<evidence type="ECO:0000256" key="3">
    <source>
        <dbReference type="ARBA" id="ARBA00023110"/>
    </source>
</evidence>
<dbReference type="PANTHER" id="PTHR43811:SF19">
    <property type="entry name" value="39 KDA FK506-BINDING NUCLEAR PROTEIN"/>
    <property type="match status" value="1"/>
</dbReference>
<dbReference type="InterPro" id="IPR000774">
    <property type="entry name" value="PPIase_FKBP_N"/>
</dbReference>
<comment type="caution">
    <text evidence="9">The sequence shown here is derived from an EMBL/GenBank/DDBJ whole genome shotgun (WGS) entry which is preliminary data.</text>
</comment>
<evidence type="ECO:0000256" key="2">
    <source>
        <dbReference type="ARBA" id="ARBA00006577"/>
    </source>
</evidence>
<evidence type="ECO:0000259" key="8">
    <source>
        <dbReference type="PROSITE" id="PS50059"/>
    </source>
</evidence>
<dbReference type="RefSeq" id="WP_173272732.1">
    <property type="nucleotide sequence ID" value="NZ_JABMKV010000003.1"/>
</dbReference>
<evidence type="ECO:0000313" key="9">
    <source>
        <dbReference type="EMBL" id="NQX32554.1"/>
    </source>
</evidence>
<evidence type="ECO:0000256" key="7">
    <source>
        <dbReference type="SAM" id="SignalP"/>
    </source>
</evidence>
<feature type="chain" id="PRO_5046482863" description="Peptidyl-prolyl cis-trans isomerase" evidence="7">
    <location>
        <begin position="20"/>
        <end position="252"/>
    </location>
</feature>
<dbReference type="EMBL" id="JABMKV010000003">
    <property type="protein sequence ID" value="NQX32554.1"/>
    <property type="molecule type" value="Genomic_DNA"/>
</dbReference>
<evidence type="ECO:0000256" key="5">
    <source>
        <dbReference type="PROSITE-ProRule" id="PRU00277"/>
    </source>
</evidence>
<keyword evidence="7" id="KW-0732">Signal</keyword>
<keyword evidence="3 5" id="KW-0697">Rotamase</keyword>
<dbReference type="EC" id="5.2.1.8" evidence="6"/>
<sequence>MKKIMLASLVTLVGLSANAQTIAKKTTTTKKPITTGKIVPNKAPQFKNTLDSASYALGINVASSFKNGGLNTINYELFNKGIKDVFAKANPTLTQEQCQTVINNLFTSFSKQREEVDKQKYAANVNAGAAFLAQNKTKPGIKTTASGLQYEVIVQGTGVKPTATDVVTVNYKGTLLNGFEFDSSYKRGEPATFGLNQVISGWTEGVQLMQTGSKYRFFIPYNLAYGGRETPDGSIPPFSTLIFEIELIKIGE</sequence>
<name>A0ABX2DHF1_9SPHI</name>
<dbReference type="Pfam" id="PF01346">
    <property type="entry name" value="FKBP_N"/>
    <property type="match status" value="1"/>
</dbReference>
<evidence type="ECO:0000256" key="4">
    <source>
        <dbReference type="ARBA" id="ARBA00023235"/>
    </source>
</evidence>
<dbReference type="GO" id="GO:0016853">
    <property type="term" value="F:isomerase activity"/>
    <property type="evidence" value="ECO:0007669"/>
    <property type="project" value="UniProtKB-KW"/>
</dbReference>
<evidence type="ECO:0000313" key="10">
    <source>
        <dbReference type="Proteomes" id="UP000762110"/>
    </source>
</evidence>
<dbReference type="PANTHER" id="PTHR43811">
    <property type="entry name" value="FKBP-TYPE PEPTIDYL-PROLYL CIS-TRANS ISOMERASE FKPA"/>
    <property type="match status" value="1"/>
</dbReference>
<dbReference type="SUPFAM" id="SSF54534">
    <property type="entry name" value="FKBP-like"/>
    <property type="match status" value="1"/>
</dbReference>
<proteinExistence type="inferred from homology"/>
<protein>
    <recommendedName>
        <fullName evidence="6">Peptidyl-prolyl cis-trans isomerase</fullName>
        <ecNumber evidence="6">5.2.1.8</ecNumber>
    </recommendedName>
</protein>
<keyword evidence="4 5" id="KW-0413">Isomerase</keyword>
<accession>A0ABX2DHF1</accession>
<comment type="similarity">
    <text evidence="2 6">Belongs to the FKBP-type PPIase family.</text>
</comment>
<gene>
    <name evidence="9" type="ORF">HQN85_12500</name>
</gene>
<dbReference type="Gene3D" id="1.10.287.460">
    <property type="entry name" value="Peptidyl-prolyl cis-trans isomerase, FKBP-type, N-terminal domain"/>
    <property type="match status" value="1"/>
</dbReference>
<comment type="catalytic activity">
    <reaction evidence="1 5 6">
        <text>[protein]-peptidylproline (omega=180) = [protein]-peptidylproline (omega=0)</text>
        <dbReference type="Rhea" id="RHEA:16237"/>
        <dbReference type="Rhea" id="RHEA-COMP:10747"/>
        <dbReference type="Rhea" id="RHEA-COMP:10748"/>
        <dbReference type="ChEBI" id="CHEBI:83833"/>
        <dbReference type="ChEBI" id="CHEBI:83834"/>
        <dbReference type="EC" id="5.2.1.8"/>
    </reaction>
</comment>
<dbReference type="Proteomes" id="UP000762110">
    <property type="component" value="Unassembled WGS sequence"/>
</dbReference>
<reference evidence="9 10" key="1">
    <citation type="submission" date="2020-05" db="EMBL/GenBank/DDBJ databases">
        <title>Description of Pedobacter foliorum sp. nov.</title>
        <authorList>
            <person name="Qi S."/>
            <person name="Carlier A."/>
            <person name="Cnockaert M."/>
            <person name="Vandamme P."/>
        </authorList>
    </citation>
    <scope>NUCLEOTIDE SEQUENCE [LARGE SCALE GENOMIC DNA]</scope>
    <source>
        <strain evidence="9 10">LMG 31300</strain>
    </source>
</reference>
<dbReference type="Gene3D" id="3.10.50.40">
    <property type="match status" value="1"/>
</dbReference>
<evidence type="ECO:0000256" key="1">
    <source>
        <dbReference type="ARBA" id="ARBA00000971"/>
    </source>
</evidence>
<dbReference type="PROSITE" id="PS50059">
    <property type="entry name" value="FKBP_PPIASE"/>
    <property type="match status" value="1"/>
</dbReference>
<feature type="domain" description="PPIase FKBP-type" evidence="8">
    <location>
        <begin position="164"/>
        <end position="251"/>
    </location>
</feature>
<organism evidence="9 10">
    <name type="scientific">Pedobacter boryungensis</name>
    <dbReference type="NCBI Taxonomy" id="869962"/>
    <lineage>
        <taxon>Bacteria</taxon>
        <taxon>Pseudomonadati</taxon>
        <taxon>Bacteroidota</taxon>
        <taxon>Sphingobacteriia</taxon>
        <taxon>Sphingobacteriales</taxon>
        <taxon>Sphingobacteriaceae</taxon>
        <taxon>Pedobacter</taxon>
    </lineage>
</organism>
<evidence type="ECO:0000256" key="6">
    <source>
        <dbReference type="RuleBase" id="RU003915"/>
    </source>
</evidence>
<dbReference type="InterPro" id="IPR046357">
    <property type="entry name" value="PPIase_dom_sf"/>
</dbReference>
<feature type="signal peptide" evidence="7">
    <location>
        <begin position="1"/>
        <end position="19"/>
    </location>
</feature>
<dbReference type="InterPro" id="IPR001179">
    <property type="entry name" value="PPIase_FKBP_dom"/>
</dbReference>
<dbReference type="InterPro" id="IPR036944">
    <property type="entry name" value="PPIase_FKBP_N_sf"/>
</dbReference>
<dbReference type="Pfam" id="PF00254">
    <property type="entry name" value="FKBP_C"/>
    <property type="match status" value="1"/>
</dbReference>